<dbReference type="Proteomes" id="UP000195569">
    <property type="component" value="Unassembled WGS sequence"/>
</dbReference>
<evidence type="ECO:0000256" key="1">
    <source>
        <dbReference type="ARBA" id="ARBA00007381"/>
    </source>
</evidence>
<organism evidence="7 8">
    <name type="scientific">Paraburkholderia piptadeniae</name>
    <dbReference type="NCBI Taxonomy" id="1701573"/>
    <lineage>
        <taxon>Bacteria</taxon>
        <taxon>Pseudomonadati</taxon>
        <taxon>Pseudomonadota</taxon>
        <taxon>Betaproteobacteria</taxon>
        <taxon>Burkholderiales</taxon>
        <taxon>Burkholderiaceae</taxon>
        <taxon>Paraburkholderia</taxon>
    </lineage>
</organism>
<dbReference type="AlphaFoldDB" id="A0A1N7S5W9"/>
<comment type="similarity">
    <text evidence="1 5 6">Belongs to the heat shock protein 70 family.</text>
</comment>
<evidence type="ECO:0000256" key="2">
    <source>
        <dbReference type="ARBA" id="ARBA00022741"/>
    </source>
</evidence>
<protein>
    <recommendedName>
        <fullName evidence="5">Chaperone protein HscA homolog</fullName>
    </recommendedName>
</protein>
<dbReference type="FunFam" id="3.30.420.40:FF:000046">
    <property type="entry name" value="Chaperone protein HscA"/>
    <property type="match status" value="1"/>
</dbReference>
<dbReference type="Gene3D" id="2.60.34.10">
    <property type="entry name" value="Substrate Binding Domain Of DNAk, Chain A, domain 1"/>
    <property type="match status" value="1"/>
</dbReference>
<dbReference type="GO" id="GO:0051082">
    <property type="term" value="F:unfolded protein binding"/>
    <property type="evidence" value="ECO:0007669"/>
    <property type="project" value="InterPro"/>
</dbReference>
<dbReference type="GO" id="GO:0016887">
    <property type="term" value="F:ATP hydrolysis activity"/>
    <property type="evidence" value="ECO:0007669"/>
    <property type="project" value="UniProtKB-UniRule"/>
</dbReference>
<accession>A0A1N7S5W9</accession>
<evidence type="ECO:0000256" key="6">
    <source>
        <dbReference type="RuleBase" id="RU003322"/>
    </source>
</evidence>
<dbReference type="PROSITE" id="PS00297">
    <property type="entry name" value="HSP70_1"/>
    <property type="match status" value="1"/>
</dbReference>
<evidence type="ECO:0000256" key="5">
    <source>
        <dbReference type="HAMAP-Rule" id="MF_00679"/>
    </source>
</evidence>
<dbReference type="GO" id="GO:0016226">
    <property type="term" value="P:iron-sulfur cluster assembly"/>
    <property type="evidence" value="ECO:0007669"/>
    <property type="project" value="InterPro"/>
</dbReference>
<comment type="caution">
    <text evidence="7">The sequence shown here is derived from an EMBL/GenBank/DDBJ whole genome shotgun (WGS) entry which is preliminary data.</text>
</comment>
<evidence type="ECO:0000256" key="3">
    <source>
        <dbReference type="ARBA" id="ARBA00022840"/>
    </source>
</evidence>
<proteinExistence type="inferred from homology"/>
<dbReference type="InterPro" id="IPR029048">
    <property type="entry name" value="HSP70_C_sf"/>
</dbReference>
<dbReference type="Gene3D" id="3.90.640.10">
    <property type="entry name" value="Actin, Chain A, domain 4"/>
    <property type="match status" value="1"/>
</dbReference>
<dbReference type="InterPro" id="IPR013126">
    <property type="entry name" value="Hsp_70_fam"/>
</dbReference>
<gene>
    <name evidence="5 7" type="primary">hscA</name>
    <name evidence="7" type="ORF">BN2476_320278</name>
</gene>
<dbReference type="PROSITE" id="PS00329">
    <property type="entry name" value="HSP70_2"/>
    <property type="match status" value="1"/>
</dbReference>
<evidence type="ECO:0000313" key="8">
    <source>
        <dbReference type="Proteomes" id="UP000195569"/>
    </source>
</evidence>
<dbReference type="PANTHER" id="PTHR19375">
    <property type="entry name" value="HEAT SHOCK PROTEIN 70KDA"/>
    <property type="match status" value="1"/>
</dbReference>
<dbReference type="InterPro" id="IPR029047">
    <property type="entry name" value="HSP70_peptide-bd_sf"/>
</dbReference>
<keyword evidence="2 5" id="KW-0547">Nucleotide-binding</keyword>
<keyword evidence="4 5" id="KW-0143">Chaperone</keyword>
<dbReference type="Gene3D" id="1.20.1270.10">
    <property type="match status" value="1"/>
</dbReference>
<dbReference type="SUPFAM" id="SSF53067">
    <property type="entry name" value="Actin-like ATPase domain"/>
    <property type="match status" value="2"/>
</dbReference>
<comment type="function">
    <text evidence="5">Chaperone involved in the maturation of iron-sulfur cluster-containing proteins. Has a low intrinsic ATPase activity which is markedly stimulated by HscB.</text>
</comment>
<dbReference type="PRINTS" id="PR00301">
    <property type="entry name" value="HEATSHOCK70"/>
</dbReference>
<dbReference type="InterPro" id="IPR018181">
    <property type="entry name" value="Heat_shock_70_CS"/>
</dbReference>
<dbReference type="InterPro" id="IPR043129">
    <property type="entry name" value="ATPase_NBD"/>
</dbReference>
<evidence type="ECO:0000256" key="4">
    <source>
        <dbReference type="ARBA" id="ARBA00023186"/>
    </source>
</evidence>
<dbReference type="Gene3D" id="3.30.420.40">
    <property type="match status" value="2"/>
</dbReference>
<dbReference type="GO" id="GO:0140662">
    <property type="term" value="F:ATP-dependent protein folding chaperone"/>
    <property type="evidence" value="ECO:0007669"/>
    <property type="project" value="InterPro"/>
</dbReference>
<keyword evidence="3 5" id="KW-0067">ATP-binding</keyword>
<name>A0A1N7S5W9_9BURK</name>
<dbReference type="HAMAP" id="MF_00679">
    <property type="entry name" value="HscA"/>
    <property type="match status" value="1"/>
</dbReference>
<dbReference type="SUPFAM" id="SSF100934">
    <property type="entry name" value="Heat shock protein 70kD (HSP70), C-terminal subdomain"/>
    <property type="match status" value="1"/>
</dbReference>
<dbReference type="NCBIfam" id="NF003520">
    <property type="entry name" value="PRK05183.1"/>
    <property type="match status" value="1"/>
</dbReference>
<dbReference type="SUPFAM" id="SSF100920">
    <property type="entry name" value="Heat shock protein 70kD (HSP70), peptide-binding domain"/>
    <property type="match status" value="1"/>
</dbReference>
<sequence>MIDHDRPRRTRRRFQMALLQISEPGMAPAPHQRRLAVGIDLGTTNSLVAAVRSGVPDVLPDDDGHYLLPSVVRYLEKGGRRIGRVAKAEAVTDPRNTIVSVKRFMGRGKSEVEHAENAPYDFVDAPGMVQIRTVDGVKSPVEVSAEILATLRYRAEDTLGDELVGAVITVPAYFDEAQRQATKDAARLAGLNVLRLLNEPTAAAIAYGLDNGAEGLYAVYDLGGGTFDLSILKLTKGVFEVLAAGGDSALGGDDFDHALYRHVLEKANVAAKSLTPEDVRQLLDTVREAKEALSSAPGTTVQVTLASGAKIDVAVDEATFETITQALVQRTLGPTKKALRDAKVTPADIKGVVLVGGATRMPVIRRAVESFFGQPPLTNLDPDQVVALGAAIQADLLAGNRGADGDDWLLLDVIPLSLGVETMGGLAEKIIPRNSTIPTARAQEFTTFKDGQTAMAIHVVQGERELVSDCRSLARFELRGIPPMAAGAARIRVTYQVDADGLLSVFAREQHSGVEASVVVKPSYGLADDDVARMLEDSFQTAEVDMRARALREAQVEAQRLIEATEVALAADGELLDADERATLVGLVEALRKVAPGDDVDAIETATKTLAEGTDEFAARRMDKSIRRALAGRKLDEI</sequence>
<dbReference type="InterPro" id="IPR010236">
    <property type="entry name" value="ISC_FeS_clus_asmbl_HscA"/>
</dbReference>
<reference evidence="7" key="1">
    <citation type="submission" date="2016-12" db="EMBL/GenBank/DDBJ databases">
        <authorList>
            <person name="Moulin L."/>
        </authorList>
    </citation>
    <scope>NUCLEOTIDE SEQUENCE [LARGE SCALE GENOMIC DNA]</scope>
    <source>
        <strain evidence="7">STM 7183</strain>
    </source>
</reference>
<dbReference type="GO" id="GO:0005524">
    <property type="term" value="F:ATP binding"/>
    <property type="evidence" value="ECO:0007669"/>
    <property type="project" value="UniProtKB-KW"/>
</dbReference>
<dbReference type="EMBL" id="CYGY02000032">
    <property type="protein sequence ID" value="SIT42727.1"/>
    <property type="molecule type" value="Genomic_DNA"/>
</dbReference>
<dbReference type="Pfam" id="PF00012">
    <property type="entry name" value="HSP70"/>
    <property type="match status" value="1"/>
</dbReference>
<evidence type="ECO:0000313" key="7">
    <source>
        <dbReference type="EMBL" id="SIT42727.1"/>
    </source>
</evidence>
<dbReference type="PROSITE" id="PS01036">
    <property type="entry name" value="HSP70_3"/>
    <property type="match status" value="1"/>
</dbReference>
<keyword evidence="8" id="KW-1185">Reference proteome</keyword>
<dbReference type="FunFam" id="2.60.34.10:FF:000005">
    <property type="entry name" value="Chaperone protein HscA homolog"/>
    <property type="match status" value="1"/>
</dbReference>
<dbReference type="NCBIfam" id="TIGR01991">
    <property type="entry name" value="HscA"/>
    <property type="match status" value="1"/>
</dbReference>